<evidence type="ECO:0000256" key="1">
    <source>
        <dbReference type="ARBA" id="ARBA00008950"/>
    </source>
</evidence>
<sequence length="229" mass="26305">MCLPIFEGTGGHKVRPYISINSEEKQMKTALISDIHGNYAGLMATLNDIEKCDCDRIICLGDVVEGGEKNRECFVELQQRNIPIVRGNHDEINDLSDFKLKSQLQKLPEYLVEKDILYTHISPRKKQYSLNNNTEAWNVFDETTYKLIFVGHLHVSLIFGENSDTPFCAKRHTFVFNRPYPLERTNRYIICVGAIGYSRSALQKISYAIYDDTEYTIEMKAIEGPLLEL</sequence>
<dbReference type="Proteomes" id="UP000326354">
    <property type="component" value="Chromosome"/>
</dbReference>
<dbReference type="Gene3D" id="3.60.21.10">
    <property type="match status" value="2"/>
</dbReference>
<evidence type="ECO:0000259" key="2">
    <source>
        <dbReference type="Pfam" id="PF12850"/>
    </source>
</evidence>
<dbReference type="PANTHER" id="PTHR42850:SF2">
    <property type="entry name" value="BLL5683 PROTEIN"/>
    <property type="match status" value="1"/>
</dbReference>
<dbReference type="GO" id="GO:0005737">
    <property type="term" value="C:cytoplasm"/>
    <property type="evidence" value="ECO:0007669"/>
    <property type="project" value="TreeGrafter"/>
</dbReference>
<dbReference type="CDD" id="cd00838">
    <property type="entry name" value="MPP_superfamily"/>
    <property type="match status" value="1"/>
</dbReference>
<feature type="domain" description="Calcineurin-like phosphoesterase" evidence="2">
    <location>
        <begin position="27"/>
        <end position="161"/>
    </location>
</feature>
<dbReference type="EMBL" id="AP019860">
    <property type="protein sequence ID" value="BBM84803.1"/>
    <property type="molecule type" value="Genomic_DNA"/>
</dbReference>
<dbReference type="SUPFAM" id="SSF56300">
    <property type="entry name" value="Metallo-dependent phosphatases"/>
    <property type="match status" value="1"/>
</dbReference>
<reference evidence="3 4" key="1">
    <citation type="submission" date="2019-08" db="EMBL/GenBank/DDBJ databases">
        <title>Complete genome sequence of Candidatus Uab amorphum.</title>
        <authorList>
            <person name="Shiratori T."/>
            <person name="Suzuki S."/>
            <person name="Kakizawa Y."/>
            <person name="Ishida K."/>
        </authorList>
    </citation>
    <scope>NUCLEOTIDE SEQUENCE [LARGE SCALE GENOMIC DNA]</scope>
    <source>
        <strain evidence="3 4">SRT547</strain>
    </source>
</reference>
<organism evidence="3 4">
    <name type="scientific">Uabimicrobium amorphum</name>
    <dbReference type="NCBI Taxonomy" id="2596890"/>
    <lineage>
        <taxon>Bacteria</taxon>
        <taxon>Pseudomonadati</taxon>
        <taxon>Planctomycetota</taxon>
        <taxon>Candidatus Uabimicrobiia</taxon>
        <taxon>Candidatus Uabimicrobiales</taxon>
        <taxon>Candidatus Uabimicrobiaceae</taxon>
        <taxon>Candidatus Uabimicrobium</taxon>
    </lineage>
</organism>
<dbReference type="InterPro" id="IPR029052">
    <property type="entry name" value="Metallo-depent_PP-like"/>
</dbReference>
<dbReference type="GO" id="GO:0016791">
    <property type="term" value="F:phosphatase activity"/>
    <property type="evidence" value="ECO:0007669"/>
    <property type="project" value="TreeGrafter"/>
</dbReference>
<evidence type="ECO:0000313" key="3">
    <source>
        <dbReference type="EMBL" id="BBM84803.1"/>
    </source>
</evidence>
<comment type="similarity">
    <text evidence="1">Belongs to the metallophosphoesterase superfamily. YfcE family.</text>
</comment>
<name>A0A5S9IMU0_UABAM</name>
<dbReference type="InterPro" id="IPR050126">
    <property type="entry name" value="Ap4A_hydrolase"/>
</dbReference>
<keyword evidence="4" id="KW-1185">Reference proteome</keyword>
<dbReference type="InterPro" id="IPR024654">
    <property type="entry name" value="Calcineurin-like_PHP_lpxH"/>
</dbReference>
<dbReference type="PANTHER" id="PTHR42850">
    <property type="entry name" value="METALLOPHOSPHOESTERASE"/>
    <property type="match status" value="1"/>
</dbReference>
<dbReference type="PIRSF" id="PIRSF000883">
    <property type="entry name" value="Pesterase_MJ0912"/>
    <property type="match status" value="1"/>
</dbReference>
<dbReference type="AlphaFoldDB" id="A0A5S9IMU0"/>
<protein>
    <submittedName>
        <fullName evidence="3">Metallophosphoesterase</fullName>
    </submittedName>
</protein>
<accession>A0A5S9IMU0</accession>
<proteinExistence type="inferred from homology"/>
<gene>
    <name evidence="3" type="ORF">UABAM_03164</name>
</gene>
<dbReference type="KEGG" id="uam:UABAM_03164"/>
<evidence type="ECO:0000313" key="4">
    <source>
        <dbReference type="Proteomes" id="UP000326354"/>
    </source>
</evidence>
<dbReference type="InterPro" id="IPR011152">
    <property type="entry name" value="Pesterase_MJ0912"/>
</dbReference>
<dbReference type="Pfam" id="PF12850">
    <property type="entry name" value="Metallophos_2"/>
    <property type="match status" value="1"/>
</dbReference>